<evidence type="ECO:0000256" key="4">
    <source>
        <dbReference type="ARBA" id="ARBA00023002"/>
    </source>
</evidence>
<keyword evidence="5" id="KW-0408">Iron</keyword>
<dbReference type="GO" id="GO:0004656">
    <property type="term" value="F:procollagen-proline 4-dioxygenase activity"/>
    <property type="evidence" value="ECO:0007669"/>
    <property type="project" value="TreeGrafter"/>
</dbReference>
<dbReference type="InterPro" id="IPR005123">
    <property type="entry name" value="Oxoglu/Fe-dep_dioxygenase_dom"/>
</dbReference>
<dbReference type="GO" id="GO:0005506">
    <property type="term" value="F:iron ion binding"/>
    <property type="evidence" value="ECO:0007669"/>
    <property type="project" value="InterPro"/>
</dbReference>
<dbReference type="SMART" id="SM00702">
    <property type="entry name" value="P4Hc"/>
    <property type="match status" value="1"/>
</dbReference>
<dbReference type="PROSITE" id="PS51471">
    <property type="entry name" value="FE2OG_OXY"/>
    <property type="match status" value="1"/>
</dbReference>
<keyword evidence="9" id="KW-1185">Reference proteome</keyword>
<dbReference type="FunFam" id="2.60.120.620:FF:000020">
    <property type="entry name" value="Unplaced genomic scaffold supercont2.4, whole genome shotgun sequence"/>
    <property type="match status" value="1"/>
</dbReference>
<dbReference type="Gene3D" id="2.60.120.620">
    <property type="entry name" value="q2cbj1_9rhob like domain"/>
    <property type="match status" value="1"/>
</dbReference>
<dbReference type="OMA" id="LRKPPNH"/>
<keyword evidence="3" id="KW-0223">Dioxygenase</keyword>
<evidence type="ECO:0000256" key="3">
    <source>
        <dbReference type="ARBA" id="ARBA00022964"/>
    </source>
</evidence>
<proteinExistence type="predicted"/>
<dbReference type="PANTHER" id="PTHR10869">
    <property type="entry name" value="PROLYL 4-HYDROXYLASE ALPHA SUBUNIT"/>
    <property type="match status" value="1"/>
</dbReference>
<dbReference type="GO" id="GO:0031418">
    <property type="term" value="F:L-ascorbic acid binding"/>
    <property type="evidence" value="ECO:0007669"/>
    <property type="project" value="InterPro"/>
</dbReference>
<evidence type="ECO:0000256" key="6">
    <source>
        <dbReference type="SAM" id="MobiDB-lite"/>
    </source>
</evidence>
<evidence type="ECO:0000313" key="8">
    <source>
        <dbReference type="EMBL" id="KJA14206.1"/>
    </source>
</evidence>
<sequence>MAKNSKKRKTAPDPRLTSIAKKSKPDGCSTELITGTVIPASVITQGTGLIGGLVYEDELETTTDTLLTLAQNPVLLSLKALKPFKTAVHDYWRVAHETSNTGNSLTSRISSALVDQRHVDALVFLSEMAIREHVPKLGALQRWVRECDAVLTPKTSQEEENRVWQVLDAILRTTQPEMIAQAGTSSDVCGKLEQGKRLRWYPPFTVDPGLPADSMQRTAVLDSTEISAAATAVLQPLQTTPGPERRPPNKHPAVIWFSPPNTFPLLPSAERTRQPTRHDLPGVPGAFIINDALEAAECESLVKAAEAVGLIPDEPVAGSAAQLSSVLAHNLIWLADTRFIEGLHGRLVHLLPQMVHGGAVKGINSRFRLYRYRPGALYRPHIDGAWPSSALDSTTSPPSYVYDSDPTVYSRLTFLIYLNDDFDGGSTTFFLPSPSQGILEARPVKPRTGTVCVFPHGAARGSLLHEGSGVLSGAKYVIRTEVLYEVDKSERIDAVKE</sequence>
<protein>
    <recommendedName>
        <fullName evidence="7">Fe2OG dioxygenase domain-containing protein</fullName>
    </recommendedName>
</protein>
<dbReference type="PANTHER" id="PTHR10869:SF247">
    <property type="entry name" value="FE2OG DIOXYGENASE DOMAIN-CONTAINING PROTEIN"/>
    <property type="match status" value="1"/>
</dbReference>
<dbReference type="Pfam" id="PF13640">
    <property type="entry name" value="2OG-FeII_Oxy_3"/>
    <property type="match status" value="1"/>
</dbReference>
<name>A0A0D2NCE2_HYPSF</name>
<evidence type="ECO:0000256" key="5">
    <source>
        <dbReference type="ARBA" id="ARBA00023004"/>
    </source>
</evidence>
<evidence type="ECO:0000313" key="9">
    <source>
        <dbReference type="Proteomes" id="UP000054270"/>
    </source>
</evidence>
<dbReference type="InterPro" id="IPR006620">
    <property type="entry name" value="Pro_4_hyd_alph"/>
</dbReference>
<evidence type="ECO:0000256" key="1">
    <source>
        <dbReference type="ARBA" id="ARBA00001961"/>
    </source>
</evidence>
<evidence type="ECO:0000259" key="7">
    <source>
        <dbReference type="PROSITE" id="PS51471"/>
    </source>
</evidence>
<dbReference type="OrthoDB" id="69177at2759"/>
<dbReference type="InterPro" id="IPR045054">
    <property type="entry name" value="P4HA-like"/>
</dbReference>
<dbReference type="GO" id="GO:0005783">
    <property type="term" value="C:endoplasmic reticulum"/>
    <property type="evidence" value="ECO:0007669"/>
    <property type="project" value="TreeGrafter"/>
</dbReference>
<dbReference type="Proteomes" id="UP000054270">
    <property type="component" value="Unassembled WGS sequence"/>
</dbReference>
<keyword evidence="2" id="KW-0479">Metal-binding</keyword>
<reference evidence="9" key="1">
    <citation type="submission" date="2014-04" db="EMBL/GenBank/DDBJ databases">
        <title>Evolutionary Origins and Diversification of the Mycorrhizal Mutualists.</title>
        <authorList>
            <consortium name="DOE Joint Genome Institute"/>
            <consortium name="Mycorrhizal Genomics Consortium"/>
            <person name="Kohler A."/>
            <person name="Kuo A."/>
            <person name="Nagy L.G."/>
            <person name="Floudas D."/>
            <person name="Copeland A."/>
            <person name="Barry K.W."/>
            <person name="Cichocki N."/>
            <person name="Veneault-Fourrey C."/>
            <person name="LaButti K."/>
            <person name="Lindquist E.A."/>
            <person name="Lipzen A."/>
            <person name="Lundell T."/>
            <person name="Morin E."/>
            <person name="Murat C."/>
            <person name="Riley R."/>
            <person name="Ohm R."/>
            <person name="Sun H."/>
            <person name="Tunlid A."/>
            <person name="Henrissat B."/>
            <person name="Grigoriev I.V."/>
            <person name="Hibbett D.S."/>
            <person name="Martin F."/>
        </authorList>
    </citation>
    <scope>NUCLEOTIDE SEQUENCE [LARGE SCALE GENOMIC DNA]</scope>
    <source>
        <strain evidence="9">FD-334 SS-4</strain>
    </source>
</reference>
<evidence type="ECO:0000256" key="2">
    <source>
        <dbReference type="ARBA" id="ARBA00022723"/>
    </source>
</evidence>
<organism evidence="8 9">
    <name type="scientific">Hypholoma sublateritium (strain FD-334 SS-4)</name>
    <dbReference type="NCBI Taxonomy" id="945553"/>
    <lineage>
        <taxon>Eukaryota</taxon>
        <taxon>Fungi</taxon>
        <taxon>Dikarya</taxon>
        <taxon>Basidiomycota</taxon>
        <taxon>Agaricomycotina</taxon>
        <taxon>Agaricomycetes</taxon>
        <taxon>Agaricomycetidae</taxon>
        <taxon>Agaricales</taxon>
        <taxon>Agaricineae</taxon>
        <taxon>Strophariaceae</taxon>
        <taxon>Hypholoma</taxon>
    </lineage>
</organism>
<dbReference type="STRING" id="945553.A0A0D2NCE2"/>
<keyword evidence="4" id="KW-0560">Oxidoreductase</keyword>
<dbReference type="AlphaFoldDB" id="A0A0D2NCE2"/>
<feature type="region of interest" description="Disordered" evidence="6">
    <location>
        <begin position="1"/>
        <end position="27"/>
    </location>
</feature>
<dbReference type="InterPro" id="IPR044862">
    <property type="entry name" value="Pro_4_hyd_alph_FE2OG_OXY"/>
</dbReference>
<dbReference type="EMBL" id="KN817690">
    <property type="protein sequence ID" value="KJA14206.1"/>
    <property type="molecule type" value="Genomic_DNA"/>
</dbReference>
<gene>
    <name evidence="8" type="ORF">HYPSUDRAFT_49367</name>
</gene>
<feature type="domain" description="Fe2OG dioxygenase" evidence="7">
    <location>
        <begin position="362"/>
        <end position="484"/>
    </location>
</feature>
<comment type="cofactor">
    <cofactor evidence="1">
        <name>L-ascorbate</name>
        <dbReference type="ChEBI" id="CHEBI:38290"/>
    </cofactor>
</comment>
<accession>A0A0D2NCE2</accession>